<dbReference type="EMBL" id="JAUSUD010000013">
    <property type="protein sequence ID" value="MDQ0231528.1"/>
    <property type="molecule type" value="Genomic_DNA"/>
</dbReference>
<feature type="transmembrane region" description="Helical" evidence="1">
    <location>
        <begin position="47"/>
        <end position="68"/>
    </location>
</feature>
<feature type="transmembrane region" description="Helical" evidence="1">
    <location>
        <begin position="108"/>
        <end position="132"/>
    </location>
</feature>
<keyword evidence="1" id="KW-0472">Membrane</keyword>
<dbReference type="Proteomes" id="UP001234495">
    <property type="component" value="Unassembled WGS sequence"/>
</dbReference>
<dbReference type="RefSeq" id="WP_307342642.1">
    <property type="nucleotide sequence ID" value="NZ_JAUSUD010000013.1"/>
</dbReference>
<dbReference type="Pfam" id="PF19700">
    <property type="entry name" value="DUF6198"/>
    <property type="match status" value="1"/>
</dbReference>
<dbReference type="PANTHER" id="PTHR40078:SF1">
    <property type="entry name" value="INTEGRAL MEMBRANE PROTEIN"/>
    <property type="match status" value="1"/>
</dbReference>
<gene>
    <name evidence="2" type="ORF">J2S19_002811</name>
</gene>
<name>A0ABT9ZJ08_9BACI</name>
<accession>A0ABT9ZJ08</accession>
<reference evidence="2 3" key="1">
    <citation type="submission" date="2023-07" db="EMBL/GenBank/DDBJ databases">
        <title>Genomic Encyclopedia of Type Strains, Phase IV (KMG-IV): sequencing the most valuable type-strain genomes for metagenomic binning, comparative biology and taxonomic classification.</title>
        <authorList>
            <person name="Goeker M."/>
        </authorList>
    </citation>
    <scope>NUCLEOTIDE SEQUENCE [LARGE SCALE GENOMIC DNA]</scope>
    <source>
        <strain evidence="2 3">DSM 29005</strain>
    </source>
</reference>
<proteinExistence type="predicted"/>
<dbReference type="InterPro" id="IPR038750">
    <property type="entry name" value="YczE/YyaS-like"/>
</dbReference>
<keyword evidence="3" id="KW-1185">Reference proteome</keyword>
<feature type="transmembrane region" description="Helical" evidence="1">
    <location>
        <begin position="12"/>
        <end position="35"/>
    </location>
</feature>
<evidence type="ECO:0000256" key="1">
    <source>
        <dbReference type="SAM" id="Phobius"/>
    </source>
</evidence>
<comment type="caution">
    <text evidence="2">The sequence shown here is derived from an EMBL/GenBank/DDBJ whole genome shotgun (WGS) entry which is preliminary data.</text>
</comment>
<keyword evidence="1" id="KW-0812">Transmembrane</keyword>
<sequence>MKQNRLMSSIIKWFIFFIGLFIMAFGIVLTMKANLGVSSWDVLHMGLYYRFGLSIGTWSILIGVIVLISSSLLSKKLPQLGAIINMLSVGVFIDLYMLMPVLQTPDTFLGKMCMLLLGILVLGFGMGLYISAKRGTGPRDSLMIALVEKTGRSITFIRGTIEVIVLVLGWILGGPVFIGTIIATASMGYVAGIMIPLCEKWTEWLVYKVAIDKRQMHNPSFMNRNI</sequence>
<evidence type="ECO:0000313" key="3">
    <source>
        <dbReference type="Proteomes" id="UP001234495"/>
    </source>
</evidence>
<organism evidence="2 3">
    <name type="scientific">Metabacillus malikii</name>
    <dbReference type="NCBI Taxonomy" id="1504265"/>
    <lineage>
        <taxon>Bacteria</taxon>
        <taxon>Bacillati</taxon>
        <taxon>Bacillota</taxon>
        <taxon>Bacilli</taxon>
        <taxon>Bacillales</taxon>
        <taxon>Bacillaceae</taxon>
        <taxon>Metabacillus</taxon>
    </lineage>
</organism>
<evidence type="ECO:0000313" key="2">
    <source>
        <dbReference type="EMBL" id="MDQ0231528.1"/>
    </source>
</evidence>
<dbReference type="PANTHER" id="PTHR40078">
    <property type="entry name" value="INTEGRAL MEMBRANE PROTEIN-RELATED"/>
    <property type="match status" value="1"/>
</dbReference>
<feature type="transmembrane region" description="Helical" evidence="1">
    <location>
        <begin position="80"/>
        <end position="102"/>
    </location>
</feature>
<keyword evidence="1" id="KW-1133">Transmembrane helix</keyword>
<protein>
    <submittedName>
        <fullName evidence="2">Membrane protein YczE</fullName>
    </submittedName>
</protein>